<evidence type="ECO:0000313" key="8">
    <source>
        <dbReference type="EMBL" id="KAL2538728.1"/>
    </source>
</evidence>
<reference evidence="9" key="1">
    <citation type="submission" date="2024-07" db="EMBL/GenBank/DDBJ databases">
        <title>Two chromosome-level genome assemblies of Korean endemic species Abeliophyllum distichum and Forsythia ovata (Oleaceae).</title>
        <authorList>
            <person name="Jang H."/>
        </authorList>
    </citation>
    <scope>NUCLEOTIDE SEQUENCE [LARGE SCALE GENOMIC DNA]</scope>
</reference>
<keyword evidence="5" id="KW-0119">Carbohydrate metabolism</keyword>
<dbReference type="GO" id="GO:0006004">
    <property type="term" value="P:fucose metabolic process"/>
    <property type="evidence" value="ECO:0007669"/>
    <property type="project" value="UniProtKB-KW"/>
</dbReference>
<dbReference type="InterPro" id="IPR019378">
    <property type="entry name" value="GDP-Fuc_O-FucTrfase"/>
</dbReference>
<keyword evidence="4" id="KW-0294">Fucose metabolism</keyword>
<dbReference type="Proteomes" id="UP001604277">
    <property type="component" value="Unassembled WGS sequence"/>
</dbReference>
<evidence type="ECO:0000256" key="5">
    <source>
        <dbReference type="ARBA" id="ARBA00023277"/>
    </source>
</evidence>
<accession>A0ABD1VQ22</accession>
<evidence type="ECO:0000256" key="3">
    <source>
        <dbReference type="ARBA" id="ARBA00022679"/>
    </source>
</evidence>
<evidence type="ECO:0000256" key="6">
    <source>
        <dbReference type="ARBA" id="ARBA00030350"/>
    </source>
</evidence>
<dbReference type="EMBL" id="JBFOLJ010000005">
    <property type="protein sequence ID" value="KAL2538728.1"/>
    <property type="molecule type" value="Genomic_DNA"/>
</dbReference>
<dbReference type="Pfam" id="PF10250">
    <property type="entry name" value="O-FucT"/>
    <property type="match status" value="1"/>
</dbReference>
<evidence type="ECO:0000256" key="2">
    <source>
        <dbReference type="ARBA" id="ARBA00022676"/>
    </source>
</evidence>
<dbReference type="AlphaFoldDB" id="A0ABD1VQ22"/>
<proteinExistence type="inferred from homology"/>
<protein>
    <recommendedName>
        <fullName evidence="6">O-fucosyltransferase family protein</fullName>
    </recommendedName>
</protein>
<organism evidence="8 9">
    <name type="scientific">Forsythia ovata</name>
    <dbReference type="NCBI Taxonomy" id="205694"/>
    <lineage>
        <taxon>Eukaryota</taxon>
        <taxon>Viridiplantae</taxon>
        <taxon>Streptophyta</taxon>
        <taxon>Embryophyta</taxon>
        <taxon>Tracheophyta</taxon>
        <taxon>Spermatophyta</taxon>
        <taxon>Magnoliopsida</taxon>
        <taxon>eudicotyledons</taxon>
        <taxon>Gunneridae</taxon>
        <taxon>Pentapetalae</taxon>
        <taxon>asterids</taxon>
        <taxon>lamiids</taxon>
        <taxon>Lamiales</taxon>
        <taxon>Oleaceae</taxon>
        <taxon>Forsythieae</taxon>
        <taxon>Forsythia</taxon>
    </lineage>
</organism>
<evidence type="ECO:0000256" key="1">
    <source>
        <dbReference type="ARBA" id="ARBA00007737"/>
    </source>
</evidence>
<comment type="similarity">
    <text evidence="1">Belongs to the glycosyltransferase GT106 family.</text>
</comment>
<comment type="caution">
    <text evidence="8">The sequence shown here is derived from an EMBL/GenBank/DDBJ whole genome shotgun (WGS) entry which is preliminary data.</text>
</comment>
<feature type="region of interest" description="Disordered" evidence="7">
    <location>
        <begin position="1"/>
        <end position="28"/>
    </location>
</feature>
<evidence type="ECO:0000256" key="7">
    <source>
        <dbReference type="SAM" id="MobiDB-lite"/>
    </source>
</evidence>
<keyword evidence="2" id="KW-0328">Glycosyltransferase</keyword>
<gene>
    <name evidence="8" type="ORF">Fot_20119</name>
</gene>
<dbReference type="GO" id="GO:0016757">
    <property type="term" value="F:glycosyltransferase activity"/>
    <property type="evidence" value="ECO:0007669"/>
    <property type="project" value="UniProtKB-KW"/>
</dbReference>
<evidence type="ECO:0000256" key="4">
    <source>
        <dbReference type="ARBA" id="ARBA00023253"/>
    </source>
</evidence>
<keyword evidence="9" id="KW-1185">Reference proteome</keyword>
<keyword evidence="3" id="KW-0808">Transferase</keyword>
<evidence type="ECO:0000313" key="9">
    <source>
        <dbReference type="Proteomes" id="UP001604277"/>
    </source>
</evidence>
<name>A0ABD1VQ22_9LAMI</name>
<sequence>MVGRDRQEVSGMDSDCRSPCGHEPYQPPKLHSLREHFIKKKVYRRGKSKHNTLNRLVTILLGCYRFGDWEQENVVRKRKRESQPFKDEKYMRVRSKESETPPWLKSPVTYARERENAVNLPPCKAIKVRPAKIRNRVINGRVSGGMNQRRNQIVDAVVIARILGAVLVVPILQNGMKTAYLEVLVTRLLSDTSIMKWNTK</sequence>